<reference evidence="2 3" key="1">
    <citation type="submission" date="2017-11" db="EMBL/GenBank/DDBJ databases">
        <title>Draft genome sequence of Rhizobiales bacterium SY3-13.</title>
        <authorList>
            <person name="Sun C."/>
        </authorList>
    </citation>
    <scope>NUCLEOTIDE SEQUENCE [LARGE SCALE GENOMIC DNA]</scope>
    <source>
        <strain evidence="2 3">SY3-13</strain>
    </source>
</reference>
<dbReference type="GO" id="GO:0008410">
    <property type="term" value="F:CoA-transferase activity"/>
    <property type="evidence" value="ECO:0007669"/>
    <property type="project" value="TreeGrafter"/>
</dbReference>
<sequence>MAGPLDGIRILDLSAVISGPFGTMMLADQGADVIKVEPPGTGDFTRQAGNRQNGVSASFLNNNRNKRSISLDLKSAEGVKVIKRLARTADAMVQNFRPGVVDRLGVGYDAIREVKPDIVYVSISGFGENGPFAQKPVYDPIVQALSGLASVQGGSDRQRPRLIRTIVPDKLTAVTASQAITAALLAKERTGQGQHVKLSMLDSVLAFLWASDMGAQTYVGKEVSQQRAASFIDLIYETKDGHMSVAVMTDRQWRAFCETMGKPEWLEDERFATTELRDLNIDARLELIQSVLRDRTTDELMGLLEPAGVPCAPVLHRKDVIRHPQILASDILREHDHPVAGRLRQTRTAARFEGTTPEYRRGAPALGEHTDEILAEAGYAADEIERLRGAKAVG</sequence>
<dbReference type="OrthoDB" id="9781472at2"/>
<evidence type="ECO:0000256" key="1">
    <source>
        <dbReference type="ARBA" id="ARBA00022679"/>
    </source>
</evidence>
<dbReference type="InterPro" id="IPR050483">
    <property type="entry name" value="CoA-transferase_III_domain"/>
</dbReference>
<dbReference type="Gene3D" id="3.40.50.10540">
    <property type="entry name" value="Crotonobetainyl-coa:carnitine coa-transferase, domain 1"/>
    <property type="match status" value="1"/>
</dbReference>
<comment type="caution">
    <text evidence="2">The sequence shown here is derived from an EMBL/GenBank/DDBJ whole genome shotgun (WGS) entry which is preliminary data.</text>
</comment>
<gene>
    <name evidence="2" type="ORF">CVT23_09770</name>
</gene>
<keyword evidence="3" id="KW-1185">Reference proteome</keyword>
<dbReference type="InterPro" id="IPR003673">
    <property type="entry name" value="CoA-Trfase_fam_III"/>
</dbReference>
<name>A0A2M9G2U2_9PROT</name>
<evidence type="ECO:0000313" key="2">
    <source>
        <dbReference type="EMBL" id="PJK30039.1"/>
    </source>
</evidence>
<dbReference type="InterPro" id="IPR023606">
    <property type="entry name" value="CoA-Trfase_III_dom_1_sf"/>
</dbReference>
<dbReference type="AlphaFoldDB" id="A0A2M9G2U2"/>
<dbReference type="PANTHER" id="PTHR48207">
    <property type="entry name" value="SUCCINATE--HYDROXYMETHYLGLUTARATE COA-TRANSFERASE"/>
    <property type="match status" value="1"/>
</dbReference>
<dbReference type="InterPro" id="IPR044855">
    <property type="entry name" value="CoA-Trfase_III_dom3_sf"/>
</dbReference>
<accession>A0A2M9G2U2</accession>
<evidence type="ECO:0000313" key="3">
    <source>
        <dbReference type="Proteomes" id="UP000229498"/>
    </source>
</evidence>
<dbReference type="RefSeq" id="WP_109793313.1">
    <property type="nucleotide sequence ID" value="NZ_PHIG01000031.1"/>
</dbReference>
<proteinExistence type="predicted"/>
<dbReference type="PANTHER" id="PTHR48207:SF3">
    <property type="entry name" value="SUCCINATE--HYDROXYMETHYLGLUTARATE COA-TRANSFERASE"/>
    <property type="match status" value="1"/>
</dbReference>
<dbReference type="Pfam" id="PF02515">
    <property type="entry name" value="CoA_transf_3"/>
    <property type="match status" value="1"/>
</dbReference>
<dbReference type="Proteomes" id="UP000229498">
    <property type="component" value="Unassembled WGS sequence"/>
</dbReference>
<dbReference type="Gene3D" id="3.30.1540.10">
    <property type="entry name" value="formyl-coa transferase, domain 3"/>
    <property type="match status" value="1"/>
</dbReference>
<dbReference type="SUPFAM" id="SSF89796">
    <property type="entry name" value="CoA-transferase family III (CaiB/BaiF)"/>
    <property type="match status" value="1"/>
</dbReference>
<keyword evidence="1" id="KW-0808">Transferase</keyword>
<dbReference type="EMBL" id="PHIG01000031">
    <property type="protein sequence ID" value="PJK30039.1"/>
    <property type="molecule type" value="Genomic_DNA"/>
</dbReference>
<organism evidence="2 3">
    <name type="scientific">Minwuia thermotolerans</name>
    <dbReference type="NCBI Taxonomy" id="2056226"/>
    <lineage>
        <taxon>Bacteria</taxon>
        <taxon>Pseudomonadati</taxon>
        <taxon>Pseudomonadota</taxon>
        <taxon>Alphaproteobacteria</taxon>
        <taxon>Minwuiales</taxon>
        <taxon>Minwuiaceae</taxon>
        <taxon>Minwuia</taxon>
    </lineage>
</organism>
<protein>
    <submittedName>
        <fullName evidence="2">Carnitine dehydratase</fullName>
    </submittedName>
</protein>